<feature type="transmembrane region" description="Helical" evidence="3">
    <location>
        <begin position="46"/>
        <end position="67"/>
    </location>
</feature>
<dbReference type="InterPro" id="IPR052066">
    <property type="entry name" value="Glycosphingolipid_Hydrolases"/>
</dbReference>
<keyword evidence="3" id="KW-1133">Transmembrane helix</keyword>
<evidence type="ECO:0000256" key="3">
    <source>
        <dbReference type="SAM" id="Phobius"/>
    </source>
</evidence>
<feature type="transmembrane region" description="Helical" evidence="3">
    <location>
        <begin position="217"/>
        <end position="240"/>
    </location>
</feature>
<feature type="transmembrane region" description="Helical" evidence="3">
    <location>
        <begin position="180"/>
        <end position="205"/>
    </location>
</feature>
<dbReference type="Proteomes" id="UP000305109">
    <property type="component" value="Unassembled WGS sequence"/>
</dbReference>
<sequence length="796" mass="83585">MSSNRLAWIAILALGLLVIVQAAADPSGLLSLLGWTGADLWPIRAPWQIAPFVVYLPVLLGVTWWAVRSIAGSRWLFAATTGSVVLAVLLAKFAMSLVAAGDLGTAAWGSGFALAKAIPAGLIVAGVVAIAGRRRSVADAPDDAPSVWAGALIFGAIAPLLAGQWWAGAPYDRWMPAPNVLNGVLATVGGIAVLVLGAIGCQRVLGRRVAGGTATTFLAGWFAAMGAGALLALAASIVGMVSDDGFAGDLWPLMSGYIRLADGVAYGACTGWIVGFAAVWSRRQSTQPSPIPRPALRAGAVTLAAVAVAVPFLARPDAQPASPAPLDSAESGTLLPLRVSGEVIADAAGREVLLRGVNVNQLVDFYAPRPEVPSTLPLTDADFAGIADHGFNVVRLALSWSALEPERGRYDEAYVDQIRVAVAQAKAHGLYTVLDMHQDGWSNAPSPDDVSCRPGTSPMWGYDGAPEWATITDGAPRCQFTGRDISPAGGRAFNNFYYDTDGVQEQLVQAWAMLAGEFKDEDAVAGYDLLNEPNFGESAPLTSSLLLGRFYDRTIDAIREAGAEQIVYFEPSILWSGLGFDSGPPAGFTDDTNIVFSPHLYAESITMDASLGLPTIVSIERGFTLADRVAQKYGGIPVWTGEYGYWGDGRVDKAARFANEQDARIQGGAFWVWKQACGDPQNGIQELGDGLMPVLCSTGEDAPRNTALIDELTRAYPRFAPGRITHLAAEGDRLELTGTAGDGGCRLEVWFPSRVDAGASAVDTVGVEDIAFTPLGEGSLMTGCAAGDYEVRTGGA</sequence>
<reference evidence="5 6" key="1">
    <citation type="submission" date="2019-04" db="EMBL/GenBank/DDBJ databases">
        <title>Rhodococcus oryzae sp. nov., a novel actinomycete isolated from rhizosphere soil of rice (Oryza sativa L.).</title>
        <authorList>
            <person name="Li C."/>
        </authorList>
    </citation>
    <scope>NUCLEOTIDE SEQUENCE [LARGE SCALE GENOMIC DNA]</scope>
    <source>
        <strain evidence="5 6">NEAU-CX67</strain>
    </source>
</reference>
<organism evidence="5 6">
    <name type="scientific">Rhodococcus oryzae</name>
    <dbReference type="NCBI Taxonomy" id="2571143"/>
    <lineage>
        <taxon>Bacteria</taxon>
        <taxon>Bacillati</taxon>
        <taxon>Actinomycetota</taxon>
        <taxon>Actinomycetes</taxon>
        <taxon>Mycobacteriales</taxon>
        <taxon>Nocardiaceae</taxon>
        <taxon>Rhodococcus</taxon>
    </lineage>
</organism>
<feature type="transmembrane region" description="Helical" evidence="3">
    <location>
        <begin position="144"/>
        <end position="168"/>
    </location>
</feature>
<dbReference type="PANTHER" id="PTHR31308">
    <property type="match status" value="1"/>
</dbReference>
<dbReference type="RefSeq" id="WP_136910458.1">
    <property type="nucleotide sequence ID" value="NZ_SUMD01000006.1"/>
</dbReference>
<feature type="transmembrane region" description="Helical" evidence="3">
    <location>
        <begin position="107"/>
        <end position="132"/>
    </location>
</feature>
<feature type="transmembrane region" description="Helical" evidence="3">
    <location>
        <begin position="260"/>
        <end position="282"/>
    </location>
</feature>
<feature type="transmembrane region" description="Helical" evidence="3">
    <location>
        <begin position="74"/>
        <end position="95"/>
    </location>
</feature>
<gene>
    <name evidence="5" type="ORF">FCG67_14545</name>
</gene>
<dbReference type="InterPro" id="IPR001547">
    <property type="entry name" value="Glyco_hydro_5"/>
</dbReference>
<feature type="transmembrane region" description="Helical" evidence="3">
    <location>
        <begin position="294"/>
        <end position="314"/>
    </location>
</feature>
<dbReference type="Pfam" id="PF00150">
    <property type="entry name" value="Cellulase"/>
    <property type="match status" value="1"/>
</dbReference>
<comment type="caution">
    <text evidence="5">The sequence shown here is derived from an EMBL/GenBank/DDBJ whole genome shotgun (WGS) entry which is preliminary data.</text>
</comment>
<proteinExistence type="predicted"/>
<dbReference type="InterPro" id="IPR017853">
    <property type="entry name" value="GH"/>
</dbReference>
<name>A0ABY2RIV6_9NOCA</name>
<dbReference type="PANTHER" id="PTHR31308:SF3">
    <property type="entry name" value="ENDOGLYCOCERAMIDASE"/>
    <property type="match status" value="1"/>
</dbReference>
<keyword evidence="3" id="KW-0472">Membrane</keyword>
<evidence type="ECO:0000259" key="4">
    <source>
        <dbReference type="Pfam" id="PF00150"/>
    </source>
</evidence>
<keyword evidence="2" id="KW-0326">Glycosidase</keyword>
<keyword evidence="1" id="KW-0378">Hydrolase</keyword>
<evidence type="ECO:0000313" key="5">
    <source>
        <dbReference type="EMBL" id="TJZ77063.1"/>
    </source>
</evidence>
<evidence type="ECO:0000256" key="2">
    <source>
        <dbReference type="ARBA" id="ARBA00023295"/>
    </source>
</evidence>
<dbReference type="InterPro" id="IPR013780">
    <property type="entry name" value="Glyco_hydro_b"/>
</dbReference>
<dbReference type="Gene3D" id="2.60.40.1180">
    <property type="entry name" value="Golgi alpha-mannosidase II"/>
    <property type="match status" value="1"/>
</dbReference>
<evidence type="ECO:0000313" key="6">
    <source>
        <dbReference type="Proteomes" id="UP000305109"/>
    </source>
</evidence>
<dbReference type="Gene3D" id="3.20.20.80">
    <property type="entry name" value="Glycosidases"/>
    <property type="match status" value="1"/>
</dbReference>
<accession>A0ABY2RIV6</accession>
<feature type="domain" description="Glycoside hydrolase family 5" evidence="4">
    <location>
        <begin position="346"/>
        <end position="674"/>
    </location>
</feature>
<protein>
    <recommendedName>
        <fullName evidence="4">Glycoside hydrolase family 5 domain-containing protein</fullName>
    </recommendedName>
</protein>
<dbReference type="SUPFAM" id="SSF51445">
    <property type="entry name" value="(Trans)glycosidases"/>
    <property type="match status" value="1"/>
</dbReference>
<dbReference type="EMBL" id="SUMD01000006">
    <property type="protein sequence ID" value="TJZ77063.1"/>
    <property type="molecule type" value="Genomic_DNA"/>
</dbReference>
<keyword evidence="6" id="KW-1185">Reference proteome</keyword>
<keyword evidence="3" id="KW-0812">Transmembrane</keyword>
<evidence type="ECO:0000256" key="1">
    <source>
        <dbReference type="ARBA" id="ARBA00022801"/>
    </source>
</evidence>